<evidence type="ECO:0000313" key="11">
    <source>
        <dbReference type="EMBL" id="KAB8576198.1"/>
    </source>
</evidence>
<evidence type="ECO:0000256" key="2">
    <source>
        <dbReference type="ARBA" id="ARBA00013255"/>
    </source>
</evidence>
<sequence length="400" mass="43781">MPEDLRVLLVGGGGREHALAWRLSLSPQVESIYVLPGNGGLALQKGKVQLISDVADRDYNAMVKRAKELGIGLVVAGVDVAVVDGIEDYFRGTGIPCFSPTKGAARIEGSKAYAKDFMQRNNIPTGEYRTFTNYEAACQYLHEVSHDVVIKASGLAAGKGVVLPKSKEEGFDALRDMLLNKTFGDSGSEVVIEEFLVGYEISILTFSDGTTFKSLPPAQDHKTVFDGDRGPNTGGMGCYSPVDMVSQELLQVIDCTILGPTFEAFRKEADPFVGCLFTGLMITETGPKVLEYNARFGDPETQALIPLLDDETDLAEVLLACTTGRLASTHVGVRFEYSACVVQASRGYPGDFPKGLPITGEYDRECTRLILVSRHRDTYEKHSSFTRRRDKHISCWHCTR</sequence>
<dbReference type="SMART" id="SM01209">
    <property type="entry name" value="GARS_A"/>
    <property type="match status" value="1"/>
</dbReference>
<feature type="domain" description="ATP-grasp" evidence="10">
    <location>
        <begin position="115"/>
        <end position="323"/>
    </location>
</feature>
<dbReference type="Gene3D" id="3.30.470.20">
    <property type="entry name" value="ATP-grasp fold, B domain"/>
    <property type="match status" value="1"/>
</dbReference>
<dbReference type="GO" id="GO:0009113">
    <property type="term" value="P:purine nucleobase biosynthetic process"/>
    <property type="evidence" value="ECO:0007669"/>
    <property type="project" value="InterPro"/>
</dbReference>
<dbReference type="FunFam" id="3.30.470.20:FF:000018">
    <property type="entry name" value="Trifunctional purine biosynthetic protein adenosine-3"/>
    <property type="match status" value="1"/>
</dbReference>
<keyword evidence="12" id="KW-1185">Reference proteome</keyword>
<name>A0A5N6L244_9ROSI</name>
<evidence type="ECO:0000256" key="9">
    <source>
        <dbReference type="PROSITE-ProRule" id="PRU00409"/>
    </source>
</evidence>
<dbReference type="SUPFAM" id="SSF56059">
    <property type="entry name" value="Glutathione synthetase ATP-binding domain-like"/>
    <property type="match status" value="1"/>
</dbReference>
<dbReference type="InterPro" id="IPR016185">
    <property type="entry name" value="PreATP-grasp_dom_sf"/>
</dbReference>
<dbReference type="GO" id="GO:0004637">
    <property type="term" value="F:phosphoribosylamine-glycine ligase activity"/>
    <property type="evidence" value="ECO:0007669"/>
    <property type="project" value="UniProtKB-EC"/>
</dbReference>
<dbReference type="PROSITE" id="PS00184">
    <property type="entry name" value="GARS"/>
    <property type="match status" value="1"/>
</dbReference>
<keyword evidence="6" id="KW-0658">Purine biosynthesis</keyword>
<dbReference type="OrthoDB" id="2018833at2759"/>
<comment type="pathway">
    <text evidence="1">Purine metabolism; IMP biosynthesis via de novo pathway; N(1)-(5-phospho-D-ribosyl)glycinamide from 5-phospho-alpha-D-ribose 1-diphosphate: step 2/2.</text>
</comment>
<dbReference type="PROSITE" id="PS50975">
    <property type="entry name" value="ATP_GRASP"/>
    <property type="match status" value="1"/>
</dbReference>
<dbReference type="AlphaFoldDB" id="A0A5N6L244"/>
<evidence type="ECO:0000256" key="6">
    <source>
        <dbReference type="ARBA" id="ARBA00022755"/>
    </source>
</evidence>
<protein>
    <recommendedName>
        <fullName evidence="2">phosphoribosylamine--glycine ligase</fullName>
        <ecNumber evidence="2">6.3.4.13</ecNumber>
    </recommendedName>
</protein>
<keyword evidence="3" id="KW-0436">Ligase</keyword>
<keyword evidence="8" id="KW-0464">Manganese</keyword>
<dbReference type="Gene3D" id="3.40.50.20">
    <property type="match status" value="1"/>
</dbReference>
<dbReference type="EC" id="6.3.4.13" evidence="2"/>
<evidence type="ECO:0000256" key="3">
    <source>
        <dbReference type="ARBA" id="ARBA00022598"/>
    </source>
</evidence>
<gene>
    <name evidence="11" type="ORF">FH972_025726</name>
</gene>
<evidence type="ECO:0000313" key="12">
    <source>
        <dbReference type="Proteomes" id="UP000327013"/>
    </source>
</evidence>
<dbReference type="Proteomes" id="UP000327013">
    <property type="component" value="Unassembled WGS sequence"/>
</dbReference>
<evidence type="ECO:0000259" key="10">
    <source>
        <dbReference type="PROSITE" id="PS50975"/>
    </source>
</evidence>
<evidence type="ECO:0000256" key="1">
    <source>
        <dbReference type="ARBA" id="ARBA00005174"/>
    </source>
</evidence>
<dbReference type="InterPro" id="IPR011761">
    <property type="entry name" value="ATP-grasp"/>
</dbReference>
<proteinExistence type="predicted"/>
<dbReference type="GO" id="GO:0046872">
    <property type="term" value="F:metal ion binding"/>
    <property type="evidence" value="ECO:0007669"/>
    <property type="project" value="UniProtKB-KW"/>
</dbReference>
<dbReference type="InterPro" id="IPR000115">
    <property type="entry name" value="PRibGlycinamide_synth"/>
</dbReference>
<dbReference type="EMBL" id="VIBQ01000066">
    <property type="protein sequence ID" value="KAB8576198.1"/>
    <property type="molecule type" value="Genomic_DNA"/>
</dbReference>
<comment type="caution">
    <text evidence="11">The sequence shown here is derived from an EMBL/GenBank/DDBJ whole genome shotgun (WGS) entry which is preliminary data.</text>
</comment>
<accession>A0A5N6L244</accession>
<dbReference type="InterPro" id="IPR013815">
    <property type="entry name" value="ATP_grasp_subdomain_1"/>
</dbReference>
<dbReference type="GO" id="GO:0005524">
    <property type="term" value="F:ATP binding"/>
    <property type="evidence" value="ECO:0007669"/>
    <property type="project" value="UniProtKB-UniRule"/>
</dbReference>
<dbReference type="FunFam" id="3.30.1490.20:FF:000006">
    <property type="entry name" value="phosphoribosylamine--glycine ligase, chloroplastic-like"/>
    <property type="match status" value="1"/>
</dbReference>
<evidence type="ECO:0000256" key="4">
    <source>
        <dbReference type="ARBA" id="ARBA00022723"/>
    </source>
</evidence>
<dbReference type="GO" id="GO:0006164">
    <property type="term" value="P:purine nucleotide biosynthetic process"/>
    <property type="evidence" value="ECO:0007669"/>
    <property type="project" value="UniProtKB-KW"/>
</dbReference>
<dbReference type="Pfam" id="PF02844">
    <property type="entry name" value="GARS_N"/>
    <property type="match status" value="1"/>
</dbReference>
<dbReference type="PANTHER" id="PTHR43472:SF1">
    <property type="entry name" value="PHOSPHORIBOSYLAMINE--GLYCINE LIGASE, CHLOROPLASTIC"/>
    <property type="match status" value="1"/>
</dbReference>
<keyword evidence="7 9" id="KW-0067">ATP-binding</keyword>
<dbReference type="PANTHER" id="PTHR43472">
    <property type="entry name" value="PHOSPHORIBOSYLAMINE--GLYCINE LIGASE"/>
    <property type="match status" value="1"/>
</dbReference>
<dbReference type="SUPFAM" id="SSF52440">
    <property type="entry name" value="PreATP-grasp domain"/>
    <property type="match status" value="1"/>
</dbReference>
<dbReference type="InterPro" id="IPR020559">
    <property type="entry name" value="PRibGlycinamide_synth_CS"/>
</dbReference>
<evidence type="ECO:0000256" key="5">
    <source>
        <dbReference type="ARBA" id="ARBA00022741"/>
    </source>
</evidence>
<keyword evidence="4" id="KW-0479">Metal-binding</keyword>
<dbReference type="Gene3D" id="3.30.1490.20">
    <property type="entry name" value="ATP-grasp fold, A domain"/>
    <property type="match status" value="1"/>
</dbReference>
<dbReference type="Pfam" id="PF01071">
    <property type="entry name" value="GARS_A"/>
    <property type="match status" value="1"/>
</dbReference>
<keyword evidence="5 9" id="KW-0547">Nucleotide-binding</keyword>
<dbReference type="InterPro" id="IPR020561">
    <property type="entry name" value="PRibGlycinamid_synth_ATP-grasp"/>
</dbReference>
<evidence type="ECO:0000256" key="8">
    <source>
        <dbReference type="ARBA" id="ARBA00023211"/>
    </source>
</evidence>
<dbReference type="InterPro" id="IPR020562">
    <property type="entry name" value="PRibGlycinamide_synth_N"/>
</dbReference>
<dbReference type="NCBIfam" id="TIGR00877">
    <property type="entry name" value="purD"/>
    <property type="match status" value="1"/>
</dbReference>
<reference evidence="11 12" key="1">
    <citation type="submission" date="2019-06" db="EMBL/GenBank/DDBJ databases">
        <title>A chromosomal-level reference genome of Carpinus fangiana (Coryloideae, Betulaceae).</title>
        <authorList>
            <person name="Yang X."/>
            <person name="Wang Z."/>
            <person name="Zhang L."/>
            <person name="Hao G."/>
            <person name="Liu J."/>
            <person name="Yang Y."/>
        </authorList>
    </citation>
    <scope>NUCLEOTIDE SEQUENCE [LARGE SCALE GENOMIC DNA]</scope>
    <source>
        <strain evidence="11">Cfa_2016G</strain>
        <tissue evidence="11">Leaf</tissue>
    </source>
</reference>
<evidence type="ECO:0000256" key="7">
    <source>
        <dbReference type="ARBA" id="ARBA00022840"/>
    </source>
</evidence>
<organism evidence="11 12">
    <name type="scientific">Carpinus fangiana</name>
    <dbReference type="NCBI Taxonomy" id="176857"/>
    <lineage>
        <taxon>Eukaryota</taxon>
        <taxon>Viridiplantae</taxon>
        <taxon>Streptophyta</taxon>
        <taxon>Embryophyta</taxon>
        <taxon>Tracheophyta</taxon>
        <taxon>Spermatophyta</taxon>
        <taxon>Magnoliopsida</taxon>
        <taxon>eudicotyledons</taxon>
        <taxon>Gunneridae</taxon>
        <taxon>Pentapetalae</taxon>
        <taxon>rosids</taxon>
        <taxon>fabids</taxon>
        <taxon>Fagales</taxon>
        <taxon>Betulaceae</taxon>
        <taxon>Carpinus</taxon>
    </lineage>
</organism>